<proteinExistence type="predicted"/>
<dbReference type="InParanoid" id="A0A545AIF0"/>
<protein>
    <recommendedName>
        <fullName evidence="3">DUF1579 domain-containing protein</fullName>
    </recommendedName>
</protein>
<sequence>MRNAELAKLDGLIGEWATTLSDAWFLDAGVVVLGTTSIARLGESLLIMRTMLPGRSESSEMTFVIGRSDPNDTFVALYEDERGVCREFAMRFDEEHWTLSREDPDMHQRFLADVEGDRVFGRWEASDDEGATWRKDFDLTFERSA</sequence>
<dbReference type="Proteomes" id="UP000317982">
    <property type="component" value="Unassembled WGS sequence"/>
</dbReference>
<comment type="caution">
    <text evidence="1">The sequence shown here is derived from an EMBL/GenBank/DDBJ whole genome shotgun (WGS) entry which is preliminary data.</text>
</comment>
<name>A0A545AIF0_9ACTN</name>
<evidence type="ECO:0000313" key="1">
    <source>
        <dbReference type="EMBL" id="TQS41096.1"/>
    </source>
</evidence>
<dbReference type="EMBL" id="VIRS01000030">
    <property type="protein sequence ID" value="TQS41096.1"/>
    <property type="molecule type" value="Genomic_DNA"/>
</dbReference>
<dbReference type="OrthoDB" id="4210699at2"/>
<accession>A0A545AIF0</accession>
<reference evidence="1 2" key="1">
    <citation type="submission" date="2019-07" db="EMBL/GenBank/DDBJ databases">
        <title>Cryptosporangium phraense sp. nov., isolated from plant litter.</title>
        <authorList>
            <person name="Suriyachadkun C."/>
        </authorList>
    </citation>
    <scope>NUCLEOTIDE SEQUENCE [LARGE SCALE GENOMIC DNA]</scope>
    <source>
        <strain evidence="1 2">A-T 5661</strain>
    </source>
</reference>
<dbReference type="AlphaFoldDB" id="A0A545AIF0"/>
<keyword evidence="2" id="KW-1185">Reference proteome</keyword>
<evidence type="ECO:0000313" key="2">
    <source>
        <dbReference type="Proteomes" id="UP000317982"/>
    </source>
</evidence>
<organism evidence="1 2">
    <name type="scientific">Cryptosporangium phraense</name>
    <dbReference type="NCBI Taxonomy" id="2593070"/>
    <lineage>
        <taxon>Bacteria</taxon>
        <taxon>Bacillati</taxon>
        <taxon>Actinomycetota</taxon>
        <taxon>Actinomycetes</taxon>
        <taxon>Cryptosporangiales</taxon>
        <taxon>Cryptosporangiaceae</taxon>
        <taxon>Cryptosporangium</taxon>
    </lineage>
</organism>
<dbReference type="RefSeq" id="WP_142708526.1">
    <property type="nucleotide sequence ID" value="NZ_VIRS01000030.1"/>
</dbReference>
<evidence type="ECO:0008006" key="3">
    <source>
        <dbReference type="Google" id="ProtNLM"/>
    </source>
</evidence>
<gene>
    <name evidence="1" type="ORF">FL583_31545</name>
</gene>